<feature type="compositionally biased region" description="Polar residues" evidence="1">
    <location>
        <begin position="261"/>
        <end position="272"/>
    </location>
</feature>
<feature type="chain" id="PRO_5025390365" description="PepSY domain-containing protein" evidence="2">
    <location>
        <begin position="36"/>
        <end position="305"/>
    </location>
</feature>
<evidence type="ECO:0000256" key="2">
    <source>
        <dbReference type="SAM" id="SignalP"/>
    </source>
</evidence>
<dbReference type="AlphaFoldDB" id="A0A679J541"/>
<gene>
    <name evidence="3" type="ORF">MBUL_01993</name>
</gene>
<sequence length="305" mass="32524">MESSGRAPVRSHTISLTMLAGFIALSALGAGPAQAQYGYEPDPFLPPRAVVWRLNDRGFTEVTRPRFDGRAYIVEATGPYGDRVRLFVDARDGAVLDRQRLGVPLPPAPIPVARPAAPGYGWTEAEEQPRRPMREAERLVPPGRIPNGDGIGRQPRYDMAARPETTTRAEPSDRNPLGLNPDARTGDARRPAEAPPARKITRLTPPAKPVAPRLAPEAPSPSPADAASDARASTPPVAAIEQPKAEPSTPAANQPRRDTAQAPSSAKSQTWSDPPADRKAVRVIGGATVVPGSTDKDQQGDRPAE</sequence>
<dbReference type="EMBL" id="LR743504">
    <property type="protein sequence ID" value="CAA2103046.1"/>
    <property type="molecule type" value="Genomic_DNA"/>
</dbReference>
<evidence type="ECO:0000256" key="1">
    <source>
        <dbReference type="SAM" id="MobiDB-lite"/>
    </source>
</evidence>
<accession>A0A679J541</accession>
<feature type="compositionally biased region" description="Basic and acidic residues" evidence="1">
    <location>
        <begin position="155"/>
        <end position="173"/>
    </location>
</feature>
<feature type="region of interest" description="Disordered" evidence="1">
    <location>
        <begin position="116"/>
        <end position="305"/>
    </location>
</feature>
<keyword evidence="2" id="KW-0732">Signal</keyword>
<evidence type="ECO:0000313" key="3">
    <source>
        <dbReference type="EMBL" id="CAA2103046.1"/>
    </source>
</evidence>
<organism evidence="3">
    <name type="scientific">Methylobacterium bullatum</name>
    <dbReference type="NCBI Taxonomy" id="570505"/>
    <lineage>
        <taxon>Bacteria</taxon>
        <taxon>Pseudomonadati</taxon>
        <taxon>Pseudomonadota</taxon>
        <taxon>Alphaproteobacteria</taxon>
        <taxon>Hyphomicrobiales</taxon>
        <taxon>Methylobacteriaceae</taxon>
        <taxon>Methylobacterium</taxon>
    </lineage>
</organism>
<evidence type="ECO:0008006" key="4">
    <source>
        <dbReference type="Google" id="ProtNLM"/>
    </source>
</evidence>
<feature type="signal peptide" evidence="2">
    <location>
        <begin position="1"/>
        <end position="35"/>
    </location>
</feature>
<protein>
    <recommendedName>
        <fullName evidence="4">PepSY domain-containing protein</fullName>
    </recommendedName>
</protein>
<proteinExistence type="predicted"/>
<feature type="compositionally biased region" description="Basic and acidic residues" evidence="1">
    <location>
        <begin position="294"/>
        <end position="305"/>
    </location>
</feature>
<reference evidence="3" key="1">
    <citation type="submission" date="2019-12" db="EMBL/GenBank/DDBJ databases">
        <authorList>
            <person name="Cremers G."/>
        </authorList>
    </citation>
    <scope>NUCLEOTIDE SEQUENCE</scope>
    <source>
        <strain evidence="3">Mbul1</strain>
    </source>
</reference>
<feature type="compositionally biased region" description="Basic and acidic residues" evidence="1">
    <location>
        <begin position="127"/>
        <end position="138"/>
    </location>
</feature>
<name>A0A679J541_9HYPH</name>
<feature type="compositionally biased region" description="Low complexity" evidence="1">
    <location>
        <begin position="211"/>
        <end position="236"/>
    </location>
</feature>